<accession>A0ABD0AAD3</accession>
<organism evidence="2 3">
    <name type="scientific">Acinetobacter courvalinii</name>
    <dbReference type="NCBI Taxonomy" id="280147"/>
    <lineage>
        <taxon>Bacteria</taxon>
        <taxon>Pseudomonadati</taxon>
        <taxon>Pseudomonadota</taxon>
        <taxon>Gammaproteobacteria</taxon>
        <taxon>Moraxellales</taxon>
        <taxon>Moraxellaceae</taxon>
        <taxon>Acinetobacter</taxon>
    </lineage>
</organism>
<dbReference type="AlphaFoldDB" id="A0ABD0AAD3"/>
<reference evidence="2 3" key="1">
    <citation type="journal article" date="2014" name="Int. J. Syst. Evol. Microbiol.">
        <title>Complete genome sequence of Corynebacterium casei LMG S-19264T (=DSM 44701T), isolated from a smear-ripened cheese.</title>
        <authorList>
            <consortium name="US DOE Joint Genome Institute (JGI-PGF)"/>
            <person name="Walter F."/>
            <person name="Albersmeier A."/>
            <person name="Kalinowski J."/>
            <person name="Ruckert C."/>
        </authorList>
    </citation>
    <scope>NUCLEOTIDE SEQUENCE [LARGE SCALE GENOMIC DNA]</scope>
    <source>
        <strain evidence="2 3">CCM 8635</strain>
    </source>
</reference>
<sequence length="87" mass="9804">MQHHSAQSSHADRMSPGQCHDGQMQDHLHCQDCNSTSPCQSINFALDQNTPSLSASPLLELSTHIHTDYQARHLAGYWQEILRPPRT</sequence>
<gene>
    <name evidence="2" type="ORF">GCM10007354_27830</name>
</gene>
<evidence type="ECO:0000256" key="1">
    <source>
        <dbReference type="SAM" id="MobiDB-lite"/>
    </source>
</evidence>
<dbReference type="Proteomes" id="UP000652691">
    <property type="component" value="Unassembled WGS sequence"/>
</dbReference>
<proteinExistence type="predicted"/>
<comment type="caution">
    <text evidence="2">The sequence shown here is derived from an EMBL/GenBank/DDBJ whole genome shotgun (WGS) entry which is preliminary data.</text>
</comment>
<name>A0ABD0AAD3_9GAMM</name>
<evidence type="ECO:0000313" key="2">
    <source>
        <dbReference type="EMBL" id="GGH40945.1"/>
    </source>
</evidence>
<protein>
    <submittedName>
        <fullName evidence="2">Uncharacterized protein</fullName>
    </submittedName>
</protein>
<evidence type="ECO:0000313" key="3">
    <source>
        <dbReference type="Proteomes" id="UP000652691"/>
    </source>
</evidence>
<feature type="region of interest" description="Disordered" evidence="1">
    <location>
        <begin position="1"/>
        <end position="27"/>
    </location>
</feature>
<dbReference type="EMBL" id="BMDA01000004">
    <property type="protein sequence ID" value="GGH40945.1"/>
    <property type="molecule type" value="Genomic_DNA"/>
</dbReference>